<gene>
    <name evidence="7" type="primary">crtN</name>
    <name evidence="7" type="ORF">MPOCJGCO_2703</name>
</gene>
<accession>A0ABQ4U174</accession>
<keyword evidence="3 5" id="KW-0125">Carotenoid biosynthesis</keyword>
<evidence type="ECO:0000256" key="3">
    <source>
        <dbReference type="ARBA" id="ARBA00022746"/>
    </source>
</evidence>
<name>A0ABQ4U174_9HYPH</name>
<comment type="caution">
    <text evidence="7">The sequence shown here is derived from an EMBL/GenBank/DDBJ whole genome shotgun (WGS) entry which is preliminary data.</text>
</comment>
<reference evidence="7" key="2">
    <citation type="submission" date="2021-08" db="EMBL/GenBank/DDBJ databases">
        <authorList>
            <person name="Tani A."/>
            <person name="Ola A."/>
            <person name="Ogura Y."/>
            <person name="Katsura K."/>
            <person name="Hayashi T."/>
        </authorList>
    </citation>
    <scope>NUCLEOTIDE SEQUENCE</scope>
    <source>
        <strain evidence="7">DSM 23632</strain>
    </source>
</reference>
<dbReference type="InterPro" id="IPR002937">
    <property type="entry name" value="Amino_oxidase"/>
</dbReference>
<evidence type="ECO:0000313" key="7">
    <source>
        <dbReference type="EMBL" id="GJE60589.1"/>
    </source>
</evidence>
<dbReference type="InterPro" id="IPR036188">
    <property type="entry name" value="FAD/NAD-bd_sf"/>
</dbReference>
<dbReference type="NCBIfam" id="TIGR02734">
    <property type="entry name" value="crtI_fam"/>
    <property type="match status" value="1"/>
</dbReference>
<dbReference type="PANTHER" id="PTHR43734:SF1">
    <property type="entry name" value="PHYTOENE DESATURASE"/>
    <property type="match status" value="1"/>
</dbReference>
<dbReference type="Pfam" id="PF01593">
    <property type="entry name" value="Amino_oxidase"/>
    <property type="match status" value="1"/>
</dbReference>
<evidence type="ECO:0000256" key="4">
    <source>
        <dbReference type="ARBA" id="ARBA00023002"/>
    </source>
</evidence>
<protein>
    <submittedName>
        <fullName evidence="7">4,4'-diapophytoene desaturase (4,4'-diapolycopene-forming)</fullName>
    </submittedName>
</protein>
<dbReference type="Proteomes" id="UP001055057">
    <property type="component" value="Unassembled WGS sequence"/>
</dbReference>
<dbReference type="PANTHER" id="PTHR43734">
    <property type="entry name" value="PHYTOENE DESATURASE"/>
    <property type="match status" value="1"/>
</dbReference>
<keyword evidence="8" id="KW-1185">Reference proteome</keyword>
<dbReference type="Gene3D" id="3.50.50.60">
    <property type="entry name" value="FAD/NAD(P)-binding domain"/>
    <property type="match status" value="2"/>
</dbReference>
<evidence type="ECO:0000256" key="2">
    <source>
        <dbReference type="ARBA" id="ARBA00006046"/>
    </source>
</evidence>
<reference evidence="7" key="1">
    <citation type="journal article" date="2021" name="Front. Microbiol.">
        <title>Comprehensive Comparative Genomics and Phenotyping of Methylobacterium Species.</title>
        <authorList>
            <person name="Alessa O."/>
            <person name="Ogura Y."/>
            <person name="Fujitani Y."/>
            <person name="Takami H."/>
            <person name="Hayashi T."/>
            <person name="Sahin N."/>
            <person name="Tani A."/>
        </authorList>
    </citation>
    <scope>NUCLEOTIDE SEQUENCE</scope>
    <source>
        <strain evidence="7">DSM 23632</strain>
    </source>
</reference>
<proteinExistence type="inferred from homology"/>
<dbReference type="InterPro" id="IPR014105">
    <property type="entry name" value="Carotenoid/retinoid_OxRdtase"/>
</dbReference>
<evidence type="ECO:0000313" key="8">
    <source>
        <dbReference type="Proteomes" id="UP001055057"/>
    </source>
</evidence>
<keyword evidence="4 5" id="KW-0560">Oxidoreductase</keyword>
<dbReference type="InterPro" id="IPR008150">
    <property type="entry name" value="Phytoene_DH_bac_CS"/>
</dbReference>
<dbReference type="PRINTS" id="PR00419">
    <property type="entry name" value="ADXRDTASE"/>
</dbReference>
<comment type="pathway">
    <text evidence="1 5">Carotenoid biosynthesis.</text>
</comment>
<dbReference type="PROSITE" id="PS00982">
    <property type="entry name" value="PHYTOENE_DH"/>
    <property type="match status" value="1"/>
</dbReference>
<organism evidence="7 8">
    <name type="scientific">Methylobacterium trifolii</name>
    <dbReference type="NCBI Taxonomy" id="1003092"/>
    <lineage>
        <taxon>Bacteria</taxon>
        <taxon>Pseudomonadati</taxon>
        <taxon>Pseudomonadota</taxon>
        <taxon>Alphaproteobacteria</taxon>
        <taxon>Hyphomicrobiales</taxon>
        <taxon>Methylobacteriaceae</taxon>
        <taxon>Methylobacterium</taxon>
    </lineage>
</organism>
<sequence length="570" mass="62316">MNLPARDKGLQLPYPGGTLAWLDASAETDSPARCRVRTEIRESVALLQSGDGLRTLSGRRVVVVGAGPGGLATALLLARAGIHVTLFEKDGQVGGRTKTVDAPGGYRFDIGPTFFLYPQILADIFESCGERLEGHVKLERLDPQYHLVFEAGGEIRATGDMERLEAEVARIAPDDAKNVKKFFADNRVKLKFFKPVLEQAFHTLRSMASPGMLRALPHLHPGRSVDRDLRRYFADPRVRLAFAFQTKYLGMSPFRCPSLFTILSFLEYEHGVYHPVGGCGAVSEAMAGLCRRMGVDLRLGEAVERVTFAGKRADGVMVGGQHVRADAVVINGDFAKVIQDLVPETHRPRWRDAKIGKARLSCSTFMMYLGIEGKMPAGLGHHTILLAEAYERNIAEITEGTLPMQPSLYVQHAGYTDGGMAPPGHTALYVLVPVPNLKAGIDWARTRASYRALVLERLKLLGLDDIEGRIRYERIVDPTEWRDGFSVYEGATFNLAHDLMQMLYFRPHNRFGPGLYLVGGGTHPGSGLPVIYEGARISARLLIEELAGARVAADSGLPETAALATGGEAS</sequence>
<dbReference type="SUPFAM" id="SSF51905">
    <property type="entry name" value="FAD/NAD(P)-binding domain"/>
    <property type="match status" value="1"/>
</dbReference>
<feature type="domain" description="Amine oxidase" evidence="6">
    <location>
        <begin position="69"/>
        <end position="540"/>
    </location>
</feature>
<evidence type="ECO:0000256" key="1">
    <source>
        <dbReference type="ARBA" id="ARBA00004829"/>
    </source>
</evidence>
<comment type="similarity">
    <text evidence="2 5">Belongs to the carotenoid/retinoid oxidoreductase family.</text>
</comment>
<evidence type="ECO:0000256" key="5">
    <source>
        <dbReference type="RuleBase" id="RU362075"/>
    </source>
</evidence>
<dbReference type="EMBL" id="BPRB01000147">
    <property type="protein sequence ID" value="GJE60589.1"/>
    <property type="molecule type" value="Genomic_DNA"/>
</dbReference>
<evidence type="ECO:0000259" key="6">
    <source>
        <dbReference type="Pfam" id="PF01593"/>
    </source>
</evidence>